<sequence>MGAADIVSSTLNSRAVRSAIGNNGKRVFKASFESKSQSEGGIISWLWNGAGRIVGLIGAFLTGIVFSAVAIWDLIVSSAQFMWNFDWNMTDQSIDEQIQQSWNNLAGMLGGTLGNAFGYLACGVLPAATIFAFNEPMGAYIFANVAEELQEELVGNISNLARYTFMSGVQTLLLWSFKNLRKWLKNNPGLLAIVFGEEKAQAMAKSWGSSGSKPWSFAKAVENAVESIPNEAVRNFVEEFLEEAWEGCVEAGYVVAGGIDSYISKQKLARQQVPVLGDEKYVEITPDRSNENERIILAGPEQILKGNIIQTMSSYQLIENRDVGSLVGMPADDYLRAKPQSLRVIVSFFSVQKPPYISKNARLVTATYAIPDVKTSKLDWETIKLACGGANGYMWGRYRCTGILDNGRQMQVMGATPDEAEDRLKALLTLSNAQLVKKPTITEDRGEDVSGNYLKKPTKLYPGFFTIMNQYRVPGGRKGGIPMSDGTYNRKNDKILLWTDQKPIGTDERIADLLKKPGLNT</sequence>
<evidence type="ECO:0000313" key="2">
    <source>
        <dbReference type="EMBL" id="MBD2571352.1"/>
    </source>
</evidence>
<reference evidence="2 3" key="1">
    <citation type="journal article" date="2020" name="ISME J.">
        <title>Comparative genomics reveals insights into cyanobacterial evolution and habitat adaptation.</title>
        <authorList>
            <person name="Chen M.Y."/>
            <person name="Teng W.K."/>
            <person name="Zhao L."/>
            <person name="Hu C.X."/>
            <person name="Zhou Y.K."/>
            <person name="Han B.P."/>
            <person name="Song L.R."/>
            <person name="Shu W.S."/>
        </authorList>
    </citation>
    <scope>NUCLEOTIDE SEQUENCE [LARGE SCALE GENOMIC DNA]</scope>
    <source>
        <strain evidence="2 3">FACHB-196</strain>
    </source>
</reference>
<accession>A0ABR8FNV1</accession>
<dbReference type="RefSeq" id="WP_190720986.1">
    <property type="nucleotide sequence ID" value="NZ_JACJST010000050.1"/>
</dbReference>
<evidence type="ECO:0000256" key="1">
    <source>
        <dbReference type="SAM" id="Phobius"/>
    </source>
</evidence>
<comment type="caution">
    <text evidence="2">The sequence shown here is derived from an EMBL/GenBank/DDBJ whole genome shotgun (WGS) entry which is preliminary data.</text>
</comment>
<keyword evidence="3" id="KW-1185">Reference proteome</keyword>
<keyword evidence="1" id="KW-1133">Transmembrane helix</keyword>
<gene>
    <name evidence="2" type="ORF">H6G59_26435</name>
</gene>
<feature type="transmembrane region" description="Helical" evidence="1">
    <location>
        <begin position="53"/>
        <end position="75"/>
    </location>
</feature>
<name>A0ABR8FNV1_9NOST</name>
<evidence type="ECO:0000313" key="3">
    <source>
        <dbReference type="Proteomes" id="UP000640531"/>
    </source>
</evidence>
<keyword evidence="1" id="KW-0812">Transmembrane</keyword>
<dbReference type="EMBL" id="JACJST010000050">
    <property type="protein sequence ID" value="MBD2571352.1"/>
    <property type="molecule type" value="Genomic_DNA"/>
</dbReference>
<protein>
    <submittedName>
        <fullName evidence="2">Uncharacterized protein</fullName>
    </submittedName>
</protein>
<organism evidence="2 3">
    <name type="scientific">Anabaena lutea FACHB-196</name>
    <dbReference type="NCBI Taxonomy" id="2692881"/>
    <lineage>
        <taxon>Bacteria</taxon>
        <taxon>Bacillati</taxon>
        <taxon>Cyanobacteriota</taxon>
        <taxon>Cyanophyceae</taxon>
        <taxon>Nostocales</taxon>
        <taxon>Nostocaceae</taxon>
        <taxon>Anabaena</taxon>
    </lineage>
</organism>
<proteinExistence type="predicted"/>
<keyword evidence="1" id="KW-0472">Membrane</keyword>
<dbReference type="Proteomes" id="UP000640531">
    <property type="component" value="Unassembled WGS sequence"/>
</dbReference>